<gene>
    <name evidence="2" type="ORF">MEDL_48525</name>
</gene>
<dbReference type="AlphaFoldDB" id="A0A8S3U1P8"/>
<keyword evidence="1" id="KW-0175">Coiled coil</keyword>
<dbReference type="Proteomes" id="UP000683360">
    <property type="component" value="Unassembled WGS sequence"/>
</dbReference>
<protein>
    <submittedName>
        <fullName evidence="2">Uncharacterized protein</fullName>
    </submittedName>
</protein>
<name>A0A8S3U1P8_MYTED</name>
<dbReference type="EMBL" id="CAJPWZ010002337">
    <property type="protein sequence ID" value="CAG2235988.1"/>
    <property type="molecule type" value="Genomic_DNA"/>
</dbReference>
<accession>A0A8S3U1P8</accession>
<evidence type="ECO:0000256" key="1">
    <source>
        <dbReference type="SAM" id="Coils"/>
    </source>
</evidence>
<evidence type="ECO:0000313" key="3">
    <source>
        <dbReference type="Proteomes" id="UP000683360"/>
    </source>
</evidence>
<reference evidence="2" key="1">
    <citation type="submission" date="2021-03" db="EMBL/GenBank/DDBJ databases">
        <authorList>
            <person name="Bekaert M."/>
        </authorList>
    </citation>
    <scope>NUCLEOTIDE SEQUENCE</scope>
</reference>
<dbReference type="OrthoDB" id="6111618at2759"/>
<comment type="caution">
    <text evidence="2">The sequence shown here is derived from an EMBL/GenBank/DDBJ whole genome shotgun (WGS) entry which is preliminary data.</text>
</comment>
<keyword evidence="3" id="KW-1185">Reference proteome</keyword>
<evidence type="ECO:0000313" key="2">
    <source>
        <dbReference type="EMBL" id="CAG2235988.1"/>
    </source>
</evidence>
<organism evidence="2 3">
    <name type="scientific">Mytilus edulis</name>
    <name type="common">Blue mussel</name>
    <dbReference type="NCBI Taxonomy" id="6550"/>
    <lineage>
        <taxon>Eukaryota</taxon>
        <taxon>Metazoa</taxon>
        <taxon>Spiralia</taxon>
        <taxon>Lophotrochozoa</taxon>
        <taxon>Mollusca</taxon>
        <taxon>Bivalvia</taxon>
        <taxon>Autobranchia</taxon>
        <taxon>Pteriomorphia</taxon>
        <taxon>Mytilida</taxon>
        <taxon>Mytiloidea</taxon>
        <taxon>Mytilidae</taxon>
        <taxon>Mytilinae</taxon>
        <taxon>Mytilus</taxon>
    </lineage>
</organism>
<sequence length="401" mass="44945">MDKLRSVLPPKCCVLQTGSSSFTDKTPVPIMCTLAHRTSVENTNRSNSSPTFFHCRNGITSNVLDDIEADAISYRDQETLYNETCLPPLCCRNTDGTTTNTRSALSGAAKTYSSPDTSEFNTNDIPLPAWCCQNQEGTTSTLSALTVEATRYRYEDWYTVKSLYLQSNTATTCSSADTHTLNARMENLETALNLLQDNYKRMEQAMNQQVEKVVEILANDINKVDVIRMFLDYNGKDFTKIRNKRLKDAVQFMTNSSRTMRNALMQQTSAIKKLSNAHQRTKPPQMGKREIDSHVCQWLGIDGRQAVITETPQGVTKNLSILEDDNDDMSIAAPTPCLNGTRQVIHCNTGSKIDKQEYLTTGDRNNNNYIHSNNQRTQASSNMSHVASVVILRTEQFGDMP</sequence>
<proteinExistence type="predicted"/>
<feature type="coiled-coil region" evidence="1">
    <location>
        <begin position="178"/>
        <end position="212"/>
    </location>
</feature>